<evidence type="ECO:0008006" key="5">
    <source>
        <dbReference type="Google" id="ProtNLM"/>
    </source>
</evidence>
<feature type="domain" description="ChsH2 rubredoxin-like zinc ribbon" evidence="2">
    <location>
        <begin position="24"/>
        <end position="60"/>
    </location>
</feature>
<dbReference type="InterPro" id="IPR012340">
    <property type="entry name" value="NA-bd_OB-fold"/>
</dbReference>
<dbReference type="Proteomes" id="UP000054740">
    <property type="component" value="Unassembled WGS sequence"/>
</dbReference>
<dbReference type="InterPro" id="IPR052513">
    <property type="entry name" value="Thioester_dehydratase-like"/>
</dbReference>
<dbReference type="AlphaFoldDB" id="A0A158HME4"/>
<sequence>MTETPAEAPRTPQPVMGMYDAPMWQSIRDGALKLQHCASCDTVLYPPGPVCPHCLSSELEWRGVSGRGTVLSWVVFHKTYLDAYPAPYNVIAVRLEEGAVLVSNLEAPLPEGSWIGKQVRMIFKPMPDGFVLPKFVLDTDGTRS</sequence>
<name>A0A158HME4_CABCO</name>
<gene>
    <name evidence="3" type="ORF">AWB70_03491</name>
</gene>
<dbReference type="Pfam" id="PF12172">
    <property type="entry name" value="zf-ChsH2"/>
    <property type="match status" value="1"/>
</dbReference>
<feature type="domain" description="ChsH2 C-terminal OB-fold" evidence="1">
    <location>
        <begin position="61"/>
        <end position="123"/>
    </location>
</feature>
<dbReference type="SUPFAM" id="SSF50249">
    <property type="entry name" value="Nucleic acid-binding proteins"/>
    <property type="match status" value="1"/>
</dbReference>
<dbReference type="InterPro" id="IPR002878">
    <property type="entry name" value="ChsH2_C"/>
</dbReference>
<protein>
    <recommendedName>
        <fullName evidence="5">DUF35 domain-containing protein</fullName>
    </recommendedName>
</protein>
<proteinExistence type="predicted"/>
<dbReference type="RefSeq" id="WP_235024275.1">
    <property type="nucleotide sequence ID" value="NZ_FCNY02000008.1"/>
</dbReference>
<dbReference type="PANTHER" id="PTHR34075:SF5">
    <property type="entry name" value="BLR3430 PROTEIN"/>
    <property type="match status" value="1"/>
</dbReference>
<keyword evidence="4" id="KW-1185">Reference proteome</keyword>
<evidence type="ECO:0000259" key="1">
    <source>
        <dbReference type="Pfam" id="PF01796"/>
    </source>
</evidence>
<dbReference type="EMBL" id="FCNY02000008">
    <property type="protein sequence ID" value="SAL45101.1"/>
    <property type="molecule type" value="Genomic_DNA"/>
</dbReference>
<dbReference type="InterPro" id="IPR022002">
    <property type="entry name" value="ChsH2_Znr"/>
</dbReference>
<organism evidence="3 4">
    <name type="scientific">Caballeronia cordobensis</name>
    <name type="common">Burkholderia cordobensis</name>
    <dbReference type="NCBI Taxonomy" id="1353886"/>
    <lineage>
        <taxon>Bacteria</taxon>
        <taxon>Pseudomonadati</taxon>
        <taxon>Pseudomonadota</taxon>
        <taxon>Betaproteobacteria</taxon>
        <taxon>Burkholderiales</taxon>
        <taxon>Burkholderiaceae</taxon>
        <taxon>Caballeronia</taxon>
    </lineage>
</organism>
<dbReference type="Gene3D" id="6.10.30.10">
    <property type="match status" value="1"/>
</dbReference>
<evidence type="ECO:0000313" key="3">
    <source>
        <dbReference type="EMBL" id="SAL45101.1"/>
    </source>
</evidence>
<accession>A0A158HME4</accession>
<reference evidence="4" key="1">
    <citation type="submission" date="2016-01" db="EMBL/GenBank/DDBJ databases">
        <authorList>
            <person name="Peeters C."/>
        </authorList>
    </citation>
    <scope>NUCLEOTIDE SEQUENCE [LARGE SCALE GENOMIC DNA]</scope>
</reference>
<evidence type="ECO:0000259" key="2">
    <source>
        <dbReference type="Pfam" id="PF12172"/>
    </source>
</evidence>
<dbReference type="Pfam" id="PF01796">
    <property type="entry name" value="OB_ChsH2_C"/>
    <property type="match status" value="1"/>
</dbReference>
<dbReference type="PANTHER" id="PTHR34075">
    <property type="entry name" value="BLR3430 PROTEIN"/>
    <property type="match status" value="1"/>
</dbReference>
<evidence type="ECO:0000313" key="4">
    <source>
        <dbReference type="Proteomes" id="UP000054740"/>
    </source>
</evidence>